<feature type="region of interest" description="Disordered" evidence="1">
    <location>
        <begin position="196"/>
        <end position="392"/>
    </location>
</feature>
<dbReference type="Proteomes" id="UP000620124">
    <property type="component" value="Unassembled WGS sequence"/>
</dbReference>
<feature type="compositionally biased region" description="Low complexity" evidence="1">
    <location>
        <begin position="48"/>
        <end position="63"/>
    </location>
</feature>
<feature type="compositionally biased region" description="Pro residues" evidence="1">
    <location>
        <begin position="213"/>
        <end position="231"/>
    </location>
</feature>
<proteinExistence type="predicted"/>
<protein>
    <submittedName>
        <fullName evidence="2">Uncharacterized protein</fullName>
    </submittedName>
</protein>
<comment type="caution">
    <text evidence="2">The sequence shown here is derived from an EMBL/GenBank/DDBJ whole genome shotgun (WGS) entry which is preliminary data.</text>
</comment>
<feature type="compositionally biased region" description="Low complexity" evidence="1">
    <location>
        <begin position="15"/>
        <end position="30"/>
    </location>
</feature>
<feature type="region of interest" description="Disordered" evidence="1">
    <location>
        <begin position="1"/>
        <end position="95"/>
    </location>
</feature>
<dbReference type="EMBL" id="JACAZI010000002">
    <property type="protein sequence ID" value="KAF7368378.1"/>
    <property type="molecule type" value="Genomic_DNA"/>
</dbReference>
<dbReference type="OrthoDB" id="3126730at2759"/>
<keyword evidence="3" id="KW-1185">Reference proteome</keyword>
<sequence>MSSISDVVSPSGDKASTAPASAGGAPAIPSSRRRTSAVPAPGGRRKSAAVAATPRAPAAPSSPGKRTSSAGRAQATAPASTVKVPAAPPASAATPPPVDYYKYLRRIAATQPKELPLILALAVSSMRMNLSGTIIRARLVQHHVNLAESKALCASGTQSEKAPDFLVSFHAGLSAAVSLAGVDNNPSEFLRNVTFTEDEFPPHPPQEADKFVLPPPPAGAPVDVPRPMPPPAREDFELFRDPPTGPRRSSIRKNPSGKTPAEGPSAATETPVAKSKGKGKATADKPPPPKGTKPAKRAPKSKAVVVSSGEDEAPVASKKPAPPKSTKRPLEDDHEESSSKRAKKTNTGKSTEFNEPVPGDAKAQTSSKKASDKTPATAKRGRAGEVPHNAAISGGRSFVSKYSSQQHEDYLKVRKTPQYFQSKASESGVIGIYHADLQRLVELLPPVIREDLPMDKEGQYFVISHDMVRRLLSLSLPAKGPRCNNCLGTGVECKSYGHPMACTACKDRHLSGTCNFAQSDEFRSDTSSELNRFFEMLAPGFKAQAERIAQSEFLLNQMTDMYSTILGEHHYLILCFLQQVVNAQAELDPTPLFRALCRG</sequence>
<name>A0A8H6YXP6_9AGAR</name>
<gene>
    <name evidence="2" type="ORF">MVEN_00159500</name>
</gene>
<evidence type="ECO:0000256" key="1">
    <source>
        <dbReference type="SAM" id="MobiDB-lite"/>
    </source>
</evidence>
<evidence type="ECO:0000313" key="2">
    <source>
        <dbReference type="EMBL" id="KAF7368378.1"/>
    </source>
</evidence>
<organism evidence="2 3">
    <name type="scientific">Mycena venus</name>
    <dbReference type="NCBI Taxonomy" id="2733690"/>
    <lineage>
        <taxon>Eukaryota</taxon>
        <taxon>Fungi</taxon>
        <taxon>Dikarya</taxon>
        <taxon>Basidiomycota</taxon>
        <taxon>Agaricomycotina</taxon>
        <taxon>Agaricomycetes</taxon>
        <taxon>Agaricomycetidae</taxon>
        <taxon>Agaricales</taxon>
        <taxon>Marasmiineae</taxon>
        <taxon>Mycenaceae</taxon>
        <taxon>Mycena</taxon>
    </lineage>
</organism>
<feature type="compositionally biased region" description="Low complexity" evidence="1">
    <location>
        <begin position="75"/>
        <end position="93"/>
    </location>
</feature>
<accession>A0A8H6YXP6</accession>
<reference evidence="2" key="1">
    <citation type="submission" date="2020-05" db="EMBL/GenBank/DDBJ databases">
        <title>Mycena genomes resolve the evolution of fungal bioluminescence.</title>
        <authorList>
            <person name="Tsai I.J."/>
        </authorList>
    </citation>
    <scope>NUCLEOTIDE SEQUENCE</scope>
    <source>
        <strain evidence="2">CCC161011</strain>
    </source>
</reference>
<feature type="compositionally biased region" description="Basic and acidic residues" evidence="1">
    <location>
        <begin position="328"/>
        <end position="339"/>
    </location>
</feature>
<evidence type="ECO:0000313" key="3">
    <source>
        <dbReference type="Proteomes" id="UP000620124"/>
    </source>
</evidence>
<dbReference type="AlphaFoldDB" id="A0A8H6YXP6"/>